<evidence type="ECO:0000256" key="1">
    <source>
        <dbReference type="SAM" id="Phobius"/>
    </source>
</evidence>
<dbReference type="EMBL" id="JABFUD020000014">
    <property type="protein sequence ID" value="KAI5070855.1"/>
    <property type="molecule type" value="Genomic_DNA"/>
</dbReference>
<evidence type="ECO:0000313" key="2">
    <source>
        <dbReference type="EMBL" id="KAI5070855.1"/>
    </source>
</evidence>
<dbReference type="SUPFAM" id="SSF50978">
    <property type="entry name" value="WD40 repeat-like"/>
    <property type="match status" value="1"/>
</dbReference>
<dbReference type="OrthoDB" id="1930505at2759"/>
<keyword evidence="3" id="KW-1185">Reference proteome</keyword>
<comment type="caution">
    <text evidence="2">The sequence shown here is derived from an EMBL/GenBank/DDBJ whole genome shotgun (WGS) entry which is preliminary data.</text>
</comment>
<keyword evidence="1" id="KW-1133">Transmembrane helix</keyword>
<proteinExistence type="predicted"/>
<dbReference type="AlphaFoldDB" id="A0A9D4ZEZ5"/>
<keyword evidence="1" id="KW-0472">Membrane</keyword>
<feature type="transmembrane region" description="Helical" evidence="1">
    <location>
        <begin position="14"/>
        <end position="39"/>
    </location>
</feature>
<sequence length="503" mass="55201">MAISTAANSTPPAFLLFEFVLASSWTWFALLLATIATTLRALRLRFPRSLASEAASTPAISFLPDTSKTRTCPSFPASLQHSFKRRAGSKSTSALEKLLHRNGGNFWRSGIEVLSSVLDVEPSSNLKRIASASKVFHGQNGCAKMHQRPGPWATVDSDKTTRVSSEKKQLHSAKQVVDSGNVSGILGQGLKFQWEIRAEEIGDACIRSSMAEDQDCANDCALWLPTWAHSLCAPSQLKWPSMPHAGENVLPDLMASSCFEKQFGWDKVLDNKLGFPWRLPSGTVSEPYIKSRNVVRMWKDLPQKLIRRLDLDESSTLALDTYFQEGLACTGDFAGKLSMWELDQRECLRDSAAFAEPVLATTMNFEQCTTVVGSATSIGLWDQRSASLSNVNFTGMPSVPLYGLKSRGNGLCIASDDGIVSMYDLRKLCGGPILSGIAPKRQLNLATSDYDCTFWEKFAGVAEQEDEADCDFAMEVQEDGSNTCSSLMSRLTTSFVRAVTFML</sequence>
<reference evidence="2" key="1">
    <citation type="submission" date="2021-01" db="EMBL/GenBank/DDBJ databases">
        <title>Adiantum capillus-veneris genome.</title>
        <authorList>
            <person name="Fang Y."/>
            <person name="Liao Q."/>
        </authorList>
    </citation>
    <scope>NUCLEOTIDE SEQUENCE</scope>
    <source>
        <strain evidence="2">H3</strain>
        <tissue evidence="2">Leaf</tissue>
    </source>
</reference>
<dbReference type="Gene3D" id="2.130.10.10">
    <property type="entry name" value="YVTN repeat-like/Quinoprotein amine dehydrogenase"/>
    <property type="match status" value="1"/>
</dbReference>
<keyword evidence="1" id="KW-0812">Transmembrane</keyword>
<protein>
    <submittedName>
        <fullName evidence="2">Uncharacterized protein</fullName>
    </submittedName>
</protein>
<name>A0A9D4ZEZ5_ADICA</name>
<organism evidence="2 3">
    <name type="scientific">Adiantum capillus-veneris</name>
    <name type="common">Maidenhair fern</name>
    <dbReference type="NCBI Taxonomy" id="13818"/>
    <lineage>
        <taxon>Eukaryota</taxon>
        <taxon>Viridiplantae</taxon>
        <taxon>Streptophyta</taxon>
        <taxon>Embryophyta</taxon>
        <taxon>Tracheophyta</taxon>
        <taxon>Polypodiopsida</taxon>
        <taxon>Polypodiidae</taxon>
        <taxon>Polypodiales</taxon>
        <taxon>Pteridineae</taxon>
        <taxon>Pteridaceae</taxon>
        <taxon>Vittarioideae</taxon>
        <taxon>Adiantum</taxon>
    </lineage>
</organism>
<evidence type="ECO:0000313" key="3">
    <source>
        <dbReference type="Proteomes" id="UP000886520"/>
    </source>
</evidence>
<gene>
    <name evidence="2" type="ORF">GOP47_0015198</name>
</gene>
<accession>A0A9D4ZEZ5</accession>
<dbReference type="InterPro" id="IPR015943">
    <property type="entry name" value="WD40/YVTN_repeat-like_dom_sf"/>
</dbReference>
<dbReference type="InterPro" id="IPR036322">
    <property type="entry name" value="WD40_repeat_dom_sf"/>
</dbReference>
<dbReference type="Proteomes" id="UP000886520">
    <property type="component" value="Chromosome 14"/>
</dbReference>